<comment type="similarity">
    <text evidence="5">Belongs to the protein N5-glutamine methyltransferase family. PrmC subfamily.</text>
</comment>
<keyword evidence="2 5" id="KW-0808">Transferase</keyword>
<dbReference type="PANTHER" id="PTHR18895:SF74">
    <property type="entry name" value="MTRF1L RELEASE FACTOR GLUTAMINE METHYLTRANSFERASE"/>
    <property type="match status" value="1"/>
</dbReference>
<feature type="binding site" evidence="5">
    <location>
        <position position="142"/>
    </location>
    <ligand>
        <name>S-adenosyl-L-methionine</name>
        <dbReference type="ChEBI" id="CHEBI:59789"/>
    </ligand>
</feature>
<dbReference type="STRING" id="1072583.KUC_2491"/>
<dbReference type="InterPro" id="IPR025714">
    <property type="entry name" value="Methyltranfer_dom"/>
</dbReference>
<keyword evidence="1 5" id="KW-0489">Methyltransferase</keyword>
<reference evidence="8 10" key="1">
    <citation type="submission" date="2011-10" db="EMBL/GenBank/DDBJ databases">
        <authorList>
            <person name="Quillaguamn J."/>
            <person name="Guzmn D."/>
            <person name="Balderrama-Subieta A."/>
            <person name="Cardona-Ortuo C."/>
            <person name="Guevara-Martnez M."/>
            <person name="Callisaya-Quispe N."/>
        </authorList>
    </citation>
    <scope>NUCLEOTIDE SEQUENCE [LARGE SCALE GENOMIC DNA]</scope>
    <source>
        <strain evidence="8 10">LC1</strain>
    </source>
</reference>
<dbReference type="GO" id="GO:0003676">
    <property type="term" value="F:nucleic acid binding"/>
    <property type="evidence" value="ECO:0007669"/>
    <property type="project" value="InterPro"/>
</dbReference>
<dbReference type="NCBIfam" id="TIGR03534">
    <property type="entry name" value="RF_mod_PrmC"/>
    <property type="match status" value="1"/>
</dbReference>
<reference evidence="9 11" key="2">
    <citation type="submission" date="2017-07" db="EMBL/GenBank/DDBJ databases">
        <title>Shotgun whole genome sequences of three halophilic bacterial isolates.</title>
        <authorList>
            <person name="Pozzo T."/>
            <person name="Higdon S.M."/>
            <person name="Quillaguaman J."/>
        </authorList>
    </citation>
    <scope>NUCLEOTIDE SEQUENCE [LARGE SCALE GENOMIC DNA]</scope>
    <source>
        <strain evidence="9 11">LC1</strain>
    </source>
</reference>
<evidence type="ECO:0000259" key="6">
    <source>
        <dbReference type="Pfam" id="PF13847"/>
    </source>
</evidence>
<dbReference type="SUPFAM" id="SSF53335">
    <property type="entry name" value="S-adenosyl-L-methionine-dependent methyltransferases"/>
    <property type="match status" value="1"/>
</dbReference>
<evidence type="ECO:0000313" key="10">
    <source>
        <dbReference type="Proteomes" id="UP000005756"/>
    </source>
</evidence>
<evidence type="ECO:0000256" key="2">
    <source>
        <dbReference type="ARBA" id="ARBA00022679"/>
    </source>
</evidence>
<dbReference type="Gene3D" id="1.10.8.10">
    <property type="entry name" value="DNA helicase RuvA subunit, C-terminal domain"/>
    <property type="match status" value="1"/>
</dbReference>
<feature type="binding site" evidence="5">
    <location>
        <position position="170"/>
    </location>
    <ligand>
        <name>S-adenosyl-L-methionine</name>
        <dbReference type="ChEBI" id="CHEBI:59789"/>
    </ligand>
</feature>
<comment type="catalytic activity">
    <reaction evidence="4 5">
        <text>L-glutaminyl-[peptide chain release factor] + S-adenosyl-L-methionine = N(5)-methyl-L-glutaminyl-[peptide chain release factor] + S-adenosyl-L-homocysteine + H(+)</text>
        <dbReference type="Rhea" id="RHEA:42896"/>
        <dbReference type="Rhea" id="RHEA-COMP:10271"/>
        <dbReference type="Rhea" id="RHEA-COMP:10272"/>
        <dbReference type="ChEBI" id="CHEBI:15378"/>
        <dbReference type="ChEBI" id="CHEBI:30011"/>
        <dbReference type="ChEBI" id="CHEBI:57856"/>
        <dbReference type="ChEBI" id="CHEBI:59789"/>
        <dbReference type="ChEBI" id="CHEBI:61891"/>
        <dbReference type="EC" id="2.1.1.297"/>
    </reaction>
</comment>
<dbReference type="EMBL" id="JH393258">
    <property type="protein sequence ID" value="EHJ92535.1"/>
    <property type="molecule type" value="Genomic_DNA"/>
</dbReference>
<sequence>MTLDALLKQAAQRLQAAGSSSPRIDAEVLLCHVLGHDRTWLYTWGDKMCSLWEQARFDALIAARAQGTPIAYLTGEREFWGLRLATSPDTLIPRPDTETLVELALSRATLPSGRLLDLGTGTGAIALAFASEQRHWQILGVDLRFEAVALASHNARSLGIANARFLQSDWFGVLESFEEADKRFDIIVSNPPYIAADDPHLAEGDVRFEPRSALVADACGMADLLHLVNSAQHYLAASGWLLLEHGYKQAEMVREALNCAGYQNVESVRDLGGHERVTLGHL</sequence>
<dbReference type="InterPro" id="IPR040758">
    <property type="entry name" value="PrmC_N"/>
</dbReference>
<evidence type="ECO:0000313" key="11">
    <source>
        <dbReference type="Proteomes" id="UP000216538"/>
    </source>
</evidence>
<organism evidence="8 10">
    <name type="scientific">Vreelandella boliviensis LC1</name>
    <dbReference type="NCBI Taxonomy" id="1072583"/>
    <lineage>
        <taxon>Bacteria</taxon>
        <taxon>Pseudomonadati</taxon>
        <taxon>Pseudomonadota</taxon>
        <taxon>Gammaproteobacteria</taxon>
        <taxon>Oceanospirillales</taxon>
        <taxon>Halomonadaceae</taxon>
        <taxon>Vreelandella</taxon>
    </lineage>
</organism>
<dbReference type="OrthoDB" id="9800643at2"/>
<dbReference type="AlphaFoldDB" id="A0A265DWL8"/>
<dbReference type="GO" id="GO:0032259">
    <property type="term" value="P:methylation"/>
    <property type="evidence" value="ECO:0007669"/>
    <property type="project" value="UniProtKB-KW"/>
</dbReference>
<evidence type="ECO:0000313" key="9">
    <source>
        <dbReference type="EMBL" id="OZT73616.1"/>
    </source>
</evidence>
<dbReference type="InterPro" id="IPR004556">
    <property type="entry name" value="HemK-like"/>
</dbReference>
<dbReference type="EMBL" id="NPEY01000009">
    <property type="protein sequence ID" value="OZT73616.1"/>
    <property type="molecule type" value="Genomic_DNA"/>
</dbReference>
<dbReference type="FunFam" id="3.40.50.150:FF:000053">
    <property type="entry name" value="Release factor glutamine methyltransferase"/>
    <property type="match status" value="1"/>
</dbReference>
<dbReference type="NCBIfam" id="TIGR00536">
    <property type="entry name" value="hemK_fam"/>
    <property type="match status" value="1"/>
</dbReference>
<keyword evidence="11" id="KW-1185">Reference proteome</keyword>
<comment type="function">
    <text evidence="5">Methylates the class 1 translation termination release factors RF1/PrfA and RF2/PrfB on the glutamine residue of the universally conserved GGQ motif.</text>
</comment>
<proteinExistence type="inferred from homology"/>
<feature type="domain" description="Release factor glutamine methyltransferase N-terminal" evidence="7">
    <location>
        <begin position="6"/>
        <end position="75"/>
    </location>
</feature>
<feature type="domain" description="Methyltransferase" evidence="6">
    <location>
        <begin position="114"/>
        <end position="236"/>
    </location>
</feature>
<dbReference type="Proteomes" id="UP000216538">
    <property type="component" value="Unassembled WGS sequence"/>
</dbReference>
<dbReference type="InterPro" id="IPR019874">
    <property type="entry name" value="RF_methyltr_PrmC"/>
</dbReference>
<dbReference type="EC" id="2.1.1.297" evidence="5"/>
<dbReference type="RefSeq" id="WP_007113444.1">
    <property type="nucleotide sequence ID" value="NZ_JH393258.1"/>
</dbReference>
<dbReference type="Pfam" id="PF17827">
    <property type="entry name" value="PrmC_N"/>
    <property type="match status" value="1"/>
</dbReference>
<gene>
    <name evidence="5 9" type="primary">prmC</name>
    <name evidence="9" type="ORF">CE457_13520</name>
    <name evidence="8" type="ORF">KUC_2491</name>
</gene>
<dbReference type="HAMAP" id="MF_02126">
    <property type="entry name" value="RF_methyltr_PrmC"/>
    <property type="match status" value="1"/>
</dbReference>
<dbReference type="PANTHER" id="PTHR18895">
    <property type="entry name" value="HEMK METHYLTRANSFERASE"/>
    <property type="match status" value="1"/>
</dbReference>
<evidence type="ECO:0000313" key="8">
    <source>
        <dbReference type="EMBL" id="EHJ92535.1"/>
    </source>
</evidence>
<dbReference type="Gene3D" id="3.40.50.150">
    <property type="entry name" value="Vaccinia Virus protein VP39"/>
    <property type="match status" value="1"/>
</dbReference>
<dbReference type="InterPro" id="IPR029063">
    <property type="entry name" value="SAM-dependent_MTases_sf"/>
</dbReference>
<keyword evidence="3 5" id="KW-0949">S-adenosyl-L-methionine</keyword>
<dbReference type="Proteomes" id="UP000005756">
    <property type="component" value="Unassembled WGS sequence"/>
</dbReference>
<dbReference type="Pfam" id="PF13847">
    <property type="entry name" value="Methyltransf_31"/>
    <property type="match status" value="1"/>
</dbReference>
<evidence type="ECO:0000256" key="5">
    <source>
        <dbReference type="HAMAP-Rule" id="MF_02126"/>
    </source>
</evidence>
<accession>A0A265DWL8</accession>
<evidence type="ECO:0000259" key="7">
    <source>
        <dbReference type="Pfam" id="PF17827"/>
    </source>
</evidence>
<feature type="binding site" evidence="5">
    <location>
        <position position="190"/>
    </location>
    <ligand>
        <name>S-adenosyl-L-methionine</name>
        <dbReference type="ChEBI" id="CHEBI:59789"/>
    </ligand>
</feature>
<feature type="binding site" evidence="5">
    <location>
        <begin position="119"/>
        <end position="123"/>
    </location>
    <ligand>
        <name>S-adenosyl-L-methionine</name>
        <dbReference type="ChEBI" id="CHEBI:59789"/>
    </ligand>
</feature>
<dbReference type="CDD" id="cd02440">
    <property type="entry name" value="AdoMet_MTases"/>
    <property type="match status" value="1"/>
</dbReference>
<dbReference type="PROSITE" id="PS00092">
    <property type="entry name" value="N6_MTASE"/>
    <property type="match status" value="1"/>
</dbReference>
<evidence type="ECO:0000256" key="4">
    <source>
        <dbReference type="ARBA" id="ARBA00048391"/>
    </source>
</evidence>
<evidence type="ECO:0000256" key="3">
    <source>
        <dbReference type="ARBA" id="ARBA00022691"/>
    </source>
</evidence>
<dbReference type="GO" id="GO:0102559">
    <property type="term" value="F:peptide chain release factor N(5)-glutamine methyltransferase activity"/>
    <property type="evidence" value="ECO:0007669"/>
    <property type="project" value="UniProtKB-EC"/>
</dbReference>
<name>A0A265DWL8_9GAMM</name>
<dbReference type="InterPro" id="IPR050320">
    <property type="entry name" value="N5-glutamine_MTase"/>
</dbReference>
<protein>
    <recommendedName>
        <fullName evidence="5">Release factor glutamine methyltransferase</fullName>
        <shortName evidence="5">RF MTase</shortName>
        <ecNumber evidence="5">2.1.1.297</ecNumber>
    </recommendedName>
    <alternativeName>
        <fullName evidence="5">N5-glutamine methyltransferase PrmC</fullName>
    </alternativeName>
    <alternativeName>
        <fullName evidence="5">Protein-(glutamine-N5) MTase PrmC</fullName>
    </alternativeName>
    <alternativeName>
        <fullName evidence="5">Protein-glutamine N-methyltransferase PrmC</fullName>
    </alternativeName>
</protein>
<evidence type="ECO:0000256" key="1">
    <source>
        <dbReference type="ARBA" id="ARBA00022603"/>
    </source>
</evidence>
<feature type="binding site" evidence="5">
    <location>
        <begin position="190"/>
        <end position="193"/>
    </location>
    <ligand>
        <name>substrate</name>
    </ligand>
</feature>
<dbReference type="InterPro" id="IPR002052">
    <property type="entry name" value="DNA_methylase_N6_adenine_CS"/>
</dbReference>